<evidence type="ECO:0000256" key="1">
    <source>
        <dbReference type="ARBA" id="ARBA00022729"/>
    </source>
</evidence>
<evidence type="ECO:0000313" key="3">
    <source>
        <dbReference type="EMBL" id="RCS30578.1"/>
    </source>
</evidence>
<comment type="caution">
    <text evidence="3">The sequence shown here is derived from an EMBL/GenBank/DDBJ whole genome shotgun (WGS) entry which is preliminary data.</text>
</comment>
<name>A0A368KHD4_9GAMM</name>
<protein>
    <submittedName>
        <fullName evidence="3">Outer membrane protein assembly factor BamE</fullName>
    </submittedName>
</protein>
<dbReference type="InterPro" id="IPR037873">
    <property type="entry name" value="BamE-like"/>
</dbReference>
<reference evidence="3 4" key="1">
    <citation type="submission" date="2018-05" db="EMBL/GenBank/DDBJ databases">
        <title>Draft genome sequence of Rhodanobacter denitrificans Yn1 isolated from gold copper mine.</title>
        <authorList>
            <person name="Yang N."/>
            <person name="Mazhar H.S."/>
            <person name="Rensing C."/>
        </authorList>
    </citation>
    <scope>NUCLEOTIDE SEQUENCE [LARGE SCALE GENOMIC DNA]</scope>
    <source>
        <strain evidence="3 4">Yn1</strain>
    </source>
</reference>
<sequence>MPLKEQGYLMKTALRAALLALTVLLAACATTGQPFDSSAIQGFKAGQTTQADVRAKLGEPQIKTAGEDGPGTSTWTYASGTTPLVAVPFAHPKTKEQSVALSFDARGVLQHIDEREQNF</sequence>
<dbReference type="AlphaFoldDB" id="A0A368KHD4"/>
<feature type="chain" id="PRO_5016712485" evidence="2">
    <location>
        <begin position="30"/>
        <end position="119"/>
    </location>
</feature>
<dbReference type="Gene3D" id="3.30.1450.10">
    <property type="match status" value="1"/>
</dbReference>
<evidence type="ECO:0000313" key="4">
    <source>
        <dbReference type="Proteomes" id="UP000252387"/>
    </source>
</evidence>
<evidence type="ECO:0000256" key="2">
    <source>
        <dbReference type="SAM" id="SignalP"/>
    </source>
</evidence>
<keyword evidence="1 2" id="KW-0732">Signal</keyword>
<organism evidence="3 4">
    <name type="scientific">Rhodanobacter denitrificans</name>
    <dbReference type="NCBI Taxonomy" id="666685"/>
    <lineage>
        <taxon>Bacteria</taxon>
        <taxon>Pseudomonadati</taxon>
        <taxon>Pseudomonadota</taxon>
        <taxon>Gammaproteobacteria</taxon>
        <taxon>Lysobacterales</taxon>
        <taxon>Rhodanobacteraceae</taxon>
        <taxon>Rhodanobacter</taxon>
    </lineage>
</organism>
<accession>A0A368KHD4</accession>
<dbReference type="PROSITE" id="PS51257">
    <property type="entry name" value="PROKAR_LIPOPROTEIN"/>
    <property type="match status" value="1"/>
</dbReference>
<gene>
    <name evidence="3" type="ORF">DEO45_07105</name>
</gene>
<dbReference type="Proteomes" id="UP000252387">
    <property type="component" value="Unassembled WGS sequence"/>
</dbReference>
<proteinExistence type="predicted"/>
<dbReference type="EMBL" id="QFWQ01000004">
    <property type="protein sequence ID" value="RCS30578.1"/>
    <property type="molecule type" value="Genomic_DNA"/>
</dbReference>
<feature type="signal peptide" evidence="2">
    <location>
        <begin position="1"/>
        <end position="29"/>
    </location>
</feature>
<keyword evidence="4" id="KW-1185">Reference proteome</keyword>